<organism evidence="2">
    <name type="scientific">Sesamum radiatum</name>
    <name type="common">Black benniseed</name>
    <dbReference type="NCBI Taxonomy" id="300843"/>
    <lineage>
        <taxon>Eukaryota</taxon>
        <taxon>Viridiplantae</taxon>
        <taxon>Streptophyta</taxon>
        <taxon>Embryophyta</taxon>
        <taxon>Tracheophyta</taxon>
        <taxon>Spermatophyta</taxon>
        <taxon>Magnoliopsida</taxon>
        <taxon>eudicotyledons</taxon>
        <taxon>Gunneridae</taxon>
        <taxon>Pentapetalae</taxon>
        <taxon>asterids</taxon>
        <taxon>lamiids</taxon>
        <taxon>Lamiales</taxon>
        <taxon>Pedaliaceae</taxon>
        <taxon>Sesamum</taxon>
    </lineage>
</organism>
<dbReference type="AlphaFoldDB" id="A0AAW2WJM8"/>
<proteinExistence type="predicted"/>
<reference evidence="2" key="2">
    <citation type="journal article" date="2024" name="Plant">
        <title>Genomic evolution and insights into agronomic trait innovations of Sesamum species.</title>
        <authorList>
            <person name="Miao H."/>
            <person name="Wang L."/>
            <person name="Qu L."/>
            <person name="Liu H."/>
            <person name="Sun Y."/>
            <person name="Le M."/>
            <person name="Wang Q."/>
            <person name="Wei S."/>
            <person name="Zheng Y."/>
            <person name="Lin W."/>
            <person name="Duan Y."/>
            <person name="Cao H."/>
            <person name="Xiong S."/>
            <person name="Wang X."/>
            <person name="Wei L."/>
            <person name="Li C."/>
            <person name="Ma Q."/>
            <person name="Ju M."/>
            <person name="Zhao R."/>
            <person name="Li G."/>
            <person name="Mu C."/>
            <person name="Tian Q."/>
            <person name="Mei H."/>
            <person name="Zhang T."/>
            <person name="Gao T."/>
            <person name="Zhang H."/>
        </authorList>
    </citation>
    <scope>NUCLEOTIDE SEQUENCE</scope>
    <source>
        <strain evidence="2">G02</strain>
    </source>
</reference>
<feature type="region of interest" description="Disordered" evidence="1">
    <location>
        <begin position="37"/>
        <end position="66"/>
    </location>
</feature>
<comment type="caution">
    <text evidence="2">The sequence shown here is derived from an EMBL/GenBank/DDBJ whole genome shotgun (WGS) entry which is preliminary data.</text>
</comment>
<accession>A0AAW2WJM8</accession>
<evidence type="ECO:0000256" key="1">
    <source>
        <dbReference type="SAM" id="MobiDB-lite"/>
    </source>
</evidence>
<sequence>MIERAAPSSKGQDFPAAGYCRVSNLVQELKEELVKKSFTFPDSKSPPSRKGYSGGAGSAGDPGERPVSFYMDPTRICPGNESSTANKIYTVLHAVNLRLVWIRRCLSAHFGNMFQVAISHGQPWQLKRALKLLQKVRKP</sequence>
<gene>
    <name evidence="2" type="ORF">Sradi_0137600</name>
</gene>
<evidence type="ECO:0000313" key="2">
    <source>
        <dbReference type="EMBL" id="KAL0441987.1"/>
    </source>
</evidence>
<protein>
    <submittedName>
        <fullName evidence="2">Uncharacterized protein</fullName>
    </submittedName>
</protein>
<name>A0AAW2WJM8_SESRA</name>
<dbReference type="EMBL" id="JACGWJ010000001">
    <property type="protein sequence ID" value="KAL0441987.1"/>
    <property type="molecule type" value="Genomic_DNA"/>
</dbReference>
<reference evidence="2" key="1">
    <citation type="submission" date="2020-06" db="EMBL/GenBank/DDBJ databases">
        <authorList>
            <person name="Li T."/>
            <person name="Hu X."/>
            <person name="Zhang T."/>
            <person name="Song X."/>
            <person name="Zhang H."/>
            <person name="Dai N."/>
            <person name="Sheng W."/>
            <person name="Hou X."/>
            <person name="Wei L."/>
        </authorList>
    </citation>
    <scope>NUCLEOTIDE SEQUENCE</scope>
    <source>
        <strain evidence="2">G02</strain>
        <tissue evidence="2">Leaf</tissue>
    </source>
</reference>